<dbReference type="Proteomes" id="UP000297299">
    <property type="component" value="Unassembled WGS sequence"/>
</dbReference>
<feature type="compositionally biased region" description="Basic and acidic residues" evidence="1">
    <location>
        <begin position="235"/>
        <end position="247"/>
    </location>
</feature>
<feature type="compositionally biased region" description="Polar residues" evidence="1">
    <location>
        <begin position="214"/>
        <end position="223"/>
    </location>
</feature>
<feature type="region of interest" description="Disordered" evidence="1">
    <location>
        <begin position="1"/>
        <end position="66"/>
    </location>
</feature>
<name>A0A4Y8DCT7_9HELO</name>
<sequence length="295" mass="33600">MMPGSYSKDNRYYPNDFQQMSIAMSAQGKNPENGRRDRSKSRPRKDIRDGVITSHRAPSTTSFSSIGSYLTTDVGLQLRIKTKTMAKRPRFQEIDKSQISLGKSAPLLESDGSVAKSKIERKPVRVPPQGENSEIRANRQPLNNGNEIKRVPRTRTLGAETPPQPPLRPHQEFGKWGSFGDPERRAASNPSLSHNSHRERGYPQQPKHARRNASPASSNTHTGLSKPLKENIPNHFDEIVGPPEKERTKKTKKTKKKKMKGEGEEGEGERRYRRFRDVFSIWGRKNRPDKNRWEG</sequence>
<feature type="compositionally biased region" description="Polar residues" evidence="1">
    <location>
        <begin position="56"/>
        <end position="66"/>
    </location>
</feature>
<proteinExistence type="predicted"/>
<feature type="compositionally biased region" description="Basic residues" evidence="1">
    <location>
        <begin position="248"/>
        <end position="259"/>
    </location>
</feature>
<evidence type="ECO:0000256" key="1">
    <source>
        <dbReference type="SAM" id="MobiDB-lite"/>
    </source>
</evidence>
<dbReference type="OrthoDB" id="10410752at2759"/>
<gene>
    <name evidence="2" type="ORF">BOTCAL_0056g00340</name>
</gene>
<accession>A0A4Y8DCT7</accession>
<comment type="caution">
    <text evidence="2">The sequence shown here is derived from an EMBL/GenBank/DDBJ whole genome shotgun (WGS) entry which is preliminary data.</text>
</comment>
<reference evidence="2 3" key="1">
    <citation type="submission" date="2017-11" db="EMBL/GenBank/DDBJ databases">
        <title>Comparative genomics of Botrytis spp.</title>
        <authorList>
            <person name="Valero-Jimenez C.A."/>
            <person name="Tapia P."/>
            <person name="Veloso J."/>
            <person name="Silva-Moreno E."/>
            <person name="Staats M."/>
            <person name="Valdes J.H."/>
            <person name="Van Kan J.A.L."/>
        </authorList>
    </citation>
    <scope>NUCLEOTIDE SEQUENCE [LARGE SCALE GENOMIC DNA]</scope>
    <source>
        <strain evidence="2 3">MUCL2830</strain>
    </source>
</reference>
<feature type="compositionally biased region" description="Polar residues" evidence="1">
    <location>
        <begin position="16"/>
        <end position="30"/>
    </location>
</feature>
<evidence type="ECO:0000313" key="3">
    <source>
        <dbReference type="Proteomes" id="UP000297299"/>
    </source>
</evidence>
<dbReference type="EMBL" id="PHWZ01000056">
    <property type="protein sequence ID" value="TEY77325.1"/>
    <property type="molecule type" value="Genomic_DNA"/>
</dbReference>
<dbReference type="AlphaFoldDB" id="A0A4Y8DCT7"/>
<feature type="region of interest" description="Disordered" evidence="1">
    <location>
        <begin position="112"/>
        <end position="273"/>
    </location>
</feature>
<evidence type="ECO:0000313" key="2">
    <source>
        <dbReference type="EMBL" id="TEY77325.1"/>
    </source>
</evidence>
<protein>
    <submittedName>
        <fullName evidence="2">Uncharacterized protein</fullName>
    </submittedName>
</protein>
<keyword evidence="3" id="KW-1185">Reference proteome</keyword>
<organism evidence="2 3">
    <name type="scientific">Botryotinia calthae</name>
    <dbReference type="NCBI Taxonomy" id="38488"/>
    <lineage>
        <taxon>Eukaryota</taxon>
        <taxon>Fungi</taxon>
        <taxon>Dikarya</taxon>
        <taxon>Ascomycota</taxon>
        <taxon>Pezizomycotina</taxon>
        <taxon>Leotiomycetes</taxon>
        <taxon>Helotiales</taxon>
        <taxon>Sclerotiniaceae</taxon>
        <taxon>Botryotinia</taxon>
    </lineage>
</organism>